<dbReference type="Proteomes" id="UP000001631">
    <property type="component" value="Unassembled WGS sequence"/>
</dbReference>
<gene>
    <name evidence="1" type="ORF">HCBG_08118</name>
</gene>
<protein>
    <submittedName>
        <fullName evidence="1">Uncharacterized protein</fullName>
    </submittedName>
</protein>
<organism evidence="1 2">
    <name type="scientific">Ajellomyces capsulatus (strain G186AR / H82 / ATCC MYA-2454 / RMSCC 2432)</name>
    <name type="common">Darling's disease fungus</name>
    <name type="synonym">Histoplasma capsulatum</name>
    <dbReference type="NCBI Taxonomy" id="447093"/>
    <lineage>
        <taxon>Eukaryota</taxon>
        <taxon>Fungi</taxon>
        <taxon>Dikarya</taxon>
        <taxon>Ascomycota</taxon>
        <taxon>Pezizomycotina</taxon>
        <taxon>Eurotiomycetes</taxon>
        <taxon>Eurotiomycetidae</taxon>
        <taxon>Onygenales</taxon>
        <taxon>Ajellomycetaceae</taxon>
        <taxon>Histoplasma</taxon>
    </lineage>
</organism>
<evidence type="ECO:0000313" key="2">
    <source>
        <dbReference type="Proteomes" id="UP000001631"/>
    </source>
</evidence>
<dbReference type="HOGENOM" id="CLU_2305227_0_0_1"/>
<accession>C0NXC6</accession>
<dbReference type="RefSeq" id="XP_045284473.1">
    <property type="nucleotide sequence ID" value="XM_045435167.1"/>
</dbReference>
<proteinExistence type="predicted"/>
<sequence>MRELWHGDIIQVRLLGSLQMWLASQYQLPSRILKPASETHSQKWSETLQNIGNQFAPLMANLPGGNLYVSTVHSFCCRFYPYSTCMISESIAGERDTRGC</sequence>
<dbReference type="InParanoid" id="C0NXC6"/>
<reference evidence="1" key="1">
    <citation type="submission" date="2009-02" db="EMBL/GenBank/DDBJ databases">
        <title>The Genome Sequence of Ajellomyces capsulatus strain G186AR.</title>
        <authorList>
            <consortium name="The Broad Institute Genome Sequencing Platform"/>
            <person name="Champion M."/>
            <person name="Cuomo C."/>
            <person name="Ma L.-J."/>
            <person name="Henn M.R."/>
            <person name="Sil A."/>
            <person name="Goldman B."/>
            <person name="Young S.K."/>
            <person name="Kodira C.D."/>
            <person name="Zeng Q."/>
            <person name="Koehrsen M."/>
            <person name="Alvarado L."/>
            <person name="Berlin A."/>
            <person name="Borenstein D."/>
            <person name="Chen Z."/>
            <person name="Engels R."/>
            <person name="Freedman E."/>
            <person name="Gellesch M."/>
            <person name="Goldberg J."/>
            <person name="Griggs A."/>
            <person name="Gujja S."/>
            <person name="Heiman D."/>
            <person name="Hepburn T."/>
            <person name="Howarth C."/>
            <person name="Jen D."/>
            <person name="Larson L."/>
            <person name="Lewis B."/>
            <person name="Mehta T."/>
            <person name="Park D."/>
            <person name="Pearson M."/>
            <person name="Roberts A."/>
            <person name="Saif S."/>
            <person name="Shea T."/>
            <person name="Shenoy N."/>
            <person name="Sisk P."/>
            <person name="Stolte C."/>
            <person name="Sykes S."/>
            <person name="Walk T."/>
            <person name="White J."/>
            <person name="Yandava C."/>
            <person name="Klein B."/>
            <person name="McEwen J.G."/>
            <person name="Puccia R."/>
            <person name="Goldman G.H."/>
            <person name="Felipe M.S."/>
            <person name="Nino-Vega G."/>
            <person name="San-Blas G."/>
            <person name="Taylor J."/>
            <person name="Mendoza L."/>
            <person name="Galagan J."/>
            <person name="Nusbaum C."/>
            <person name="Birren B."/>
        </authorList>
    </citation>
    <scope>NUCLEOTIDE SEQUENCE</scope>
    <source>
        <strain evidence="1">G186AR</strain>
    </source>
</reference>
<keyword evidence="2" id="KW-1185">Reference proteome</keyword>
<dbReference type="GeneID" id="69041134"/>
<name>C0NXC6_AJECG</name>
<dbReference type="AlphaFoldDB" id="C0NXC6"/>
<dbReference type="EMBL" id="GG663375">
    <property type="protein sequence ID" value="EEH03992.1"/>
    <property type="molecule type" value="Genomic_DNA"/>
</dbReference>
<evidence type="ECO:0000313" key="1">
    <source>
        <dbReference type="EMBL" id="EEH03992.1"/>
    </source>
</evidence>